<accession>A0A8H6QKY5</accession>
<evidence type="ECO:0000313" key="2">
    <source>
        <dbReference type="Proteomes" id="UP000641853"/>
    </source>
</evidence>
<dbReference type="EMBL" id="JACBAG010001922">
    <property type="protein sequence ID" value="KAF7175485.1"/>
    <property type="molecule type" value="Genomic_DNA"/>
</dbReference>
<name>A0A8H6QKY5_9EURO</name>
<sequence>MGLFGFKKDPEPTCEQARQIVDEIAQRNGIITDEDRAATPPAVLKALQSVRNQLGRRLHPWTPCDTPDVRRDVVFQLISSARSLHYNWAKKEGKEPYFSLDVSADCVIIDTNDDGCLKSDIVRLFEHGALWLHSYKTNNLYGAVLLSTSRIAREAHVQSGPFSFALGTRSPGDRLGFATPVNKDPASLPEGVRTRIILYPALPKGFDKLVHEFKDIADNGFVLLDPDDARQPMCKNFVFIARLENFQITRLTYDFQVRESILEVTKTYPGLFTSPLRSMERFLLYKPTIPSSSFDKMALLFPINHDSWPIRRSRKVYHIVGSFAFPISGEEFSFVVCATVKEFEPVTDADIDTSTLLQDCVLNSFCSAVSFCHDHSMPYEWVQYIPKQSSVSPAWHKTVQGLIENLRVAPIFQSQNGVLKSLSSLRYLSPEHYGPDNEPLFGASDDEHYLSTKYSAYLDCLKPLGLQVVSDHEVLERLKPILTRPLRALPSSNLRKERMSLILRLLIVWLKRDPNNTLATEIRNIPLIELSNGSFVRRNALNLTISKADLAFANDAVYFPTDTNGNDIPKCLDILTVSGEAVKDNEQKELFRLLGVRCASPELVMRRISDHSHAISFVPTARNLIADFMHILCYVYDSCAKDDRLKTPCLMIFDEHSLSRPVCRDSCPRYIPSDVYLRTDGAYGTEAIAKRLDSGSLFGPRLPLLHPTFLYPNLISKTHIANDTWRLWLEQQGIIRQVPRLTHWNNRKQLSELFNAIISHHPDILLGVLGRYWDTYRAEIKEEPLIASAIKGAKVPTSNGLARLDECYFPIPEFCNLVEAVSTTLNINFLKLPGIWGLGSEREWGFLRELGVSGGGASTFITVTKDRLLSTMTLEDAKPHFFELYRWISESLFEDVESDSFEEDDETDCFEVNRLVSGIGLFELWGFFDEKTVYIPNSGDGAKLVCLDQCVWHGLSWLRTVHALAFHEEYASDSKIRGLFLDTLHVKDADWETYIAELWHLRDAGVGLIEETRRIYQAIMDDIEDKEDWNRLRTQFCRYDMIYVPDSKQWYAPQQCIWASFSTGEKIGISNVYPDMESFFVERLQVPPPSIYCYISRIEDLCEDKGSASAVIEALCRINSLEPTMSDLIWLKIIDFLPIEGTEEDFYWGSVTSDFFIIDRDGWPMLFRGKVPTVQLRLAEVRELAPLLKSLGLEDRFISVCATRKTSVSEIPSQPSQHLTTDFRQRSSGLSRCIAYYNGGNVSAARELYDTFRKAVVYETEHIVGKCTLTSLSGSSTSLQTYSRLHMGYLNGKLSIFVPRDEKERLICYATQLPESLITSLEIKHPAAHGIFATVLQVPVEIVDGILEIHGIPEVSDLEPVSPVIIDDSESDYEDALEEVFVPRASIAWGGKDQLLASEQSELQLVLRSKDMHITEYRSHSDGQEIMVKEHADG</sequence>
<proteinExistence type="predicted"/>
<organism evidence="1 2">
    <name type="scientific">Aspergillus felis</name>
    <dbReference type="NCBI Taxonomy" id="1287682"/>
    <lineage>
        <taxon>Eukaryota</taxon>
        <taxon>Fungi</taxon>
        <taxon>Dikarya</taxon>
        <taxon>Ascomycota</taxon>
        <taxon>Pezizomycotina</taxon>
        <taxon>Eurotiomycetes</taxon>
        <taxon>Eurotiomycetidae</taxon>
        <taxon>Eurotiales</taxon>
        <taxon>Aspergillaceae</taxon>
        <taxon>Aspergillus</taxon>
        <taxon>Aspergillus subgen. Fumigati</taxon>
    </lineage>
</organism>
<keyword evidence="2" id="KW-1185">Reference proteome</keyword>
<dbReference type="Proteomes" id="UP000641853">
    <property type="component" value="Unassembled WGS sequence"/>
</dbReference>
<reference evidence="1" key="1">
    <citation type="submission" date="2020-06" db="EMBL/GenBank/DDBJ databases">
        <title>Draft genome sequences of strains closely related to Aspergillus parafelis and Aspergillus hiratsukae.</title>
        <authorList>
            <person name="Dos Santos R.A.C."/>
            <person name="Rivero-Menendez O."/>
            <person name="Steenwyk J.L."/>
            <person name="Mead M.E."/>
            <person name="Goldman G.H."/>
            <person name="Alastruey-Izquierdo A."/>
            <person name="Rokas A."/>
        </authorList>
    </citation>
    <scope>NUCLEOTIDE SEQUENCE</scope>
    <source>
        <strain evidence="1">CNM-CM7691</strain>
    </source>
</reference>
<protein>
    <submittedName>
        <fullName evidence="1">Uncharacterized protein</fullName>
    </submittedName>
</protein>
<comment type="caution">
    <text evidence="1">The sequence shown here is derived from an EMBL/GenBank/DDBJ whole genome shotgun (WGS) entry which is preliminary data.</text>
</comment>
<evidence type="ECO:0000313" key="1">
    <source>
        <dbReference type="EMBL" id="KAF7175485.1"/>
    </source>
</evidence>
<gene>
    <name evidence="1" type="ORF">CNMCM7691_008586</name>
</gene>